<organism evidence="4">
    <name type="scientific">Thelazia callipaeda</name>
    <name type="common">Oriental eyeworm</name>
    <name type="synonym">Parasitic nematode</name>
    <dbReference type="NCBI Taxonomy" id="103827"/>
    <lineage>
        <taxon>Eukaryota</taxon>
        <taxon>Metazoa</taxon>
        <taxon>Ecdysozoa</taxon>
        <taxon>Nematoda</taxon>
        <taxon>Chromadorea</taxon>
        <taxon>Rhabditida</taxon>
        <taxon>Spirurina</taxon>
        <taxon>Spiruromorpha</taxon>
        <taxon>Thelazioidea</taxon>
        <taxon>Thelaziidae</taxon>
        <taxon>Thelazia</taxon>
    </lineage>
</organism>
<evidence type="ECO:0000313" key="3">
    <source>
        <dbReference type="Proteomes" id="UP000276776"/>
    </source>
</evidence>
<dbReference type="STRING" id="103827.A0A0N5CY45"/>
<gene>
    <name evidence="2" type="ORF">TCLT_LOCUS5341</name>
</gene>
<dbReference type="AlphaFoldDB" id="A0A0N5CY45"/>
<evidence type="ECO:0000256" key="1">
    <source>
        <dbReference type="SAM" id="MobiDB-lite"/>
    </source>
</evidence>
<evidence type="ECO:0000313" key="2">
    <source>
        <dbReference type="EMBL" id="VDN02572.1"/>
    </source>
</evidence>
<dbReference type="Proteomes" id="UP000276776">
    <property type="component" value="Unassembled WGS sequence"/>
</dbReference>
<name>A0A0N5CY45_THECL</name>
<evidence type="ECO:0000313" key="4">
    <source>
        <dbReference type="WBParaSite" id="TCLT_0000535201-mRNA-1"/>
    </source>
</evidence>
<accession>A0A0N5CY45</accession>
<reference evidence="2 3" key="2">
    <citation type="submission" date="2018-11" db="EMBL/GenBank/DDBJ databases">
        <authorList>
            <consortium name="Pathogen Informatics"/>
        </authorList>
    </citation>
    <scope>NUCLEOTIDE SEQUENCE [LARGE SCALE GENOMIC DNA]</scope>
</reference>
<proteinExistence type="predicted"/>
<protein>
    <submittedName>
        <fullName evidence="4">CPSF_A domain-containing protein</fullName>
    </submittedName>
</protein>
<dbReference type="OrthoDB" id="5823806at2759"/>
<keyword evidence="3" id="KW-1185">Reference proteome</keyword>
<dbReference type="WBParaSite" id="TCLT_0000535201-mRNA-1">
    <property type="protein sequence ID" value="TCLT_0000535201-mRNA-1"/>
    <property type="gene ID" value="TCLT_0000535201"/>
</dbReference>
<dbReference type="EMBL" id="UYYF01004334">
    <property type="protein sequence ID" value="VDN02572.1"/>
    <property type="molecule type" value="Genomic_DNA"/>
</dbReference>
<reference evidence="4" key="1">
    <citation type="submission" date="2017-02" db="UniProtKB">
        <authorList>
            <consortium name="WormBaseParasite"/>
        </authorList>
    </citation>
    <scope>IDENTIFICATION</scope>
</reference>
<sequence length="747" mass="85080">MDVPLDFLVSESSDTLLLENYKNKGIVIFDGKNLWLAVDLYFGCDGKAYCTRKIELCMYPALPSNEKFDVMLVNKMGNKVALSSLHSVYIIDVPNVCWSGRLVTKSRLSEHLRSTYCCKSQCIRSSIGMENGANIIKIRWYWEEFDEYEYLICNTLALLHERNVVRIYDTDVSCALPKIILNFNALLGMDGSSNIRSIGLYNYIASFDFGPSFVSRLPNQDNKEIHLKTLFAVDSECGDLYIAFYSDEKQVLIYSYEHYFRVVQIQGPCSLMGSKYDSSFRGDALDLLFIHCIENPSLPVFSLISSDGRITHILVLLMQVKVLYFNCQLLYLLAIYNALVGFVEFILIIYDSFLMPCKPRVNVSHYLRKDAVQSGHYFVINGIDLYSVDIKGWTDSLSSMLQDANSEEGSFGEALEQASFSSKIYQIFRIFECADDAGLQDTVLAMTAAAVENQYPQTHNFFNGKNIVYIIITSSKQLLFRSNDSLFNECVLPNVSSEGDTQNYLMGESKEISYSQTMVPRLRLNSVSESQCIELACEVIETMIRNMVVTEMTFKEAQNIYNQRCENSEEIKDFKSIYREQLLQLMAGYVDLKNRVFKIRKVVFQLKQRNNEAKFHLLPKMFPVTDTEKILKDKLQTMLVETHGVAQQIPNLINEVAVKHRKLFGPARSFSASASAQKFMLSKNSKDIDKMVIWTKKLTEKFHAMEAKLVAGRIPIHSPNDAKKTDMTGKASSDPPNLALSITEEQK</sequence>
<dbReference type="OMA" id="IFRIFEC"/>
<feature type="region of interest" description="Disordered" evidence="1">
    <location>
        <begin position="716"/>
        <end position="747"/>
    </location>
</feature>